<evidence type="ECO:0000313" key="1">
    <source>
        <dbReference type="EMBL" id="AHI58360.1"/>
    </source>
</evidence>
<dbReference type="KEGG" id="smia:P344_05190"/>
<evidence type="ECO:0000313" key="2">
    <source>
        <dbReference type="Proteomes" id="UP000019260"/>
    </source>
</evidence>
<reference evidence="1 2" key="1">
    <citation type="submission" date="2013-09" db="EMBL/GenBank/DDBJ databases">
        <title>Complete genome sequence of Spiroplasma mirum suckling mouse cataract agent.</title>
        <authorList>
            <person name="Landry C.A."/>
            <person name="Bastian F.O."/>
            <person name="Thune R.L."/>
        </authorList>
    </citation>
    <scope>NUCLEOTIDE SEQUENCE [LARGE SCALE GENOMIC DNA]</scope>
    <source>
        <strain evidence="1 2">SMCA</strain>
    </source>
</reference>
<keyword evidence="2" id="KW-1185">Reference proteome</keyword>
<protein>
    <submittedName>
        <fullName evidence="1">Uncharacterized protein</fullName>
    </submittedName>
</protein>
<proteinExistence type="predicted"/>
<dbReference type="STRING" id="838561.P344_05190"/>
<dbReference type="HOGENOM" id="CLU_2572126_0_0_14"/>
<organism evidence="1 2">
    <name type="scientific">Spiroplasma mirum ATCC 29335</name>
    <dbReference type="NCBI Taxonomy" id="838561"/>
    <lineage>
        <taxon>Bacteria</taxon>
        <taxon>Bacillati</taxon>
        <taxon>Mycoplasmatota</taxon>
        <taxon>Mollicutes</taxon>
        <taxon>Entomoplasmatales</taxon>
        <taxon>Spiroplasmataceae</taxon>
        <taxon>Spiroplasma</taxon>
    </lineage>
</organism>
<gene>
    <name evidence="1" type="ORF">P344_05190</name>
</gene>
<accession>W6ANR4</accession>
<dbReference type="AlphaFoldDB" id="W6ANR4"/>
<dbReference type="Proteomes" id="UP000019260">
    <property type="component" value="Chromosome"/>
</dbReference>
<dbReference type="EMBL" id="CP006720">
    <property type="protein sequence ID" value="AHI58360.1"/>
    <property type="molecule type" value="Genomic_DNA"/>
</dbReference>
<sequence length="81" mass="9502">MRFFFNILGNNNVVLTLLTWYLLSSHFTKILSLIAKIKVYRIPPIKNKLQKIITISKTTWKCKKENANRIPLASKKLKNNK</sequence>
<name>W6ANR4_9MOLU</name>